<evidence type="ECO:0000256" key="1">
    <source>
        <dbReference type="SAM" id="MobiDB-lite"/>
    </source>
</evidence>
<feature type="region of interest" description="Disordered" evidence="1">
    <location>
        <begin position="127"/>
        <end position="149"/>
    </location>
</feature>
<name>A0A972SQX1_9BURK</name>
<accession>A0A972SQX1</accession>
<gene>
    <name evidence="2" type="ORF">GNZ13_50810</name>
</gene>
<dbReference type="AlphaFoldDB" id="A0A972SQX1"/>
<dbReference type="EMBL" id="WOEZ01000336">
    <property type="protein sequence ID" value="NPT62560.1"/>
    <property type="molecule type" value="Genomic_DNA"/>
</dbReference>
<evidence type="ECO:0000313" key="2">
    <source>
        <dbReference type="EMBL" id="NPT62560.1"/>
    </source>
</evidence>
<organism evidence="2 3">
    <name type="scientific">Paraburkholderia elongata</name>
    <dbReference type="NCBI Taxonomy" id="2675747"/>
    <lineage>
        <taxon>Bacteria</taxon>
        <taxon>Pseudomonadati</taxon>
        <taxon>Pseudomonadota</taxon>
        <taxon>Betaproteobacteria</taxon>
        <taxon>Burkholderiales</taxon>
        <taxon>Burkholderiaceae</taxon>
        <taxon>Paraburkholderia</taxon>
    </lineage>
</organism>
<evidence type="ECO:0000313" key="3">
    <source>
        <dbReference type="Proteomes" id="UP000655523"/>
    </source>
</evidence>
<dbReference type="RefSeq" id="WP_172179027.1">
    <property type="nucleotide sequence ID" value="NZ_WOEZ01000336.1"/>
</dbReference>
<dbReference type="Proteomes" id="UP000655523">
    <property type="component" value="Unassembled WGS sequence"/>
</dbReference>
<reference evidence="2 3" key="1">
    <citation type="submission" date="2019-11" db="EMBL/GenBank/DDBJ databases">
        <title>Metabolism of dissolved organic matter in forest soils.</title>
        <authorList>
            <person name="Cyle K.T."/>
            <person name="Wilhelm R.C."/>
            <person name="Martinez C.E."/>
        </authorList>
    </citation>
    <scope>NUCLEOTIDE SEQUENCE [LARGE SCALE GENOMIC DNA]</scope>
    <source>
        <strain evidence="2 3">5N</strain>
    </source>
</reference>
<keyword evidence="3" id="KW-1185">Reference proteome</keyword>
<comment type="caution">
    <text evidence="2">The sequence shown here is derived from an EMBL/GenBank/DDBJ whole genome shotgun (WGS) entry which is preliminary data.</text>
</comment>
<proteinExistence type="predicted"/>
<sequence>MTKPSALCRSVGRSAKAAAAGTHLAQSQAPGTHCHLTTAVAPANPQTIASVPIGRQLAEHLTAPQRRGTRSGSPHTTLLTAAAIPRSAALYRLQFGSHVAAAPAPPEPHVGAAILKRDKIAEGVTRDVATRRKGPFRRQGGTDTLVHER</sequence>
<protein>
    <submittedName>
        <fullName evidence="2">Uncharacterized protein</fullName>
    </submittedName>
</protein>